<evidence type="ECO:0000313" key="1">
    <source>
        <dbReference type="EMBL" id="PKU44579.1"/>
    </source>
</evidence>
<proteinExistence type="predicted"/>
<protein>
    <submittedName>
        <fullName evidence="1">Uncharacterized protein</fullName>
    </submittedName>
</protein>
<dbReference type="Proteomes" id="UP000233556">
    <property type="component" value="Unassembled WGS sequence"/>
</dbReference>
<evidence type="ECO:0000313" key="2">
    <source>
        <dbReference type="Proteomes" id="UP000233556"/>
    </source>
</evidence>
<name>A0A2I0UEX1_LIMLA</name>
<keyword evidence="2" id="KW-1185">Reference proteome</keyword>
<reference evidence="2" key="2">
    <citation type="submission" date="2017-12" db="EMBL/GenBank/DDBJ databases">
        <title>Genome sequence of the Bar-tailed Godwit (Limosa lapponica baueri).</title>
        <authorList>
            <person name="Lima N.C.B."/>
            <person name="Parody-Merino A.M."/>
            <person name="Battley P.F."/>
            <person name="Fidler A.E."/>
            <person name="Prosdocimi F."/>
        </authorList>
    </citation>
    <scope>NUCLEOTIDE SEQUENCE [LARGE SCALE GENOMIC DNA]</scope>
</reference>
<dbReference type="EMBL" id="KZ505817">
    <property type="protein sequence ID" value="PKU44579.1"/>
    <property type="molecule type" value="Genomic_DNA"/>
</dbReference>
<gene>
    <name evidence="1" type="ORF">llap_5132</name>
</gene>
<dbReference type="AlphaFoldDB" id="A0A2I0UEX1"/>
<sequence length="120" mass="13617">MPDSNLGHHFIVLKKWEQLESFETSGQCVIVIYQEEGWQVLWDQGEIQGNGVFKTPSTVKVYSTGSENGTKNLKAVTVSRNKHRKVNQKDNYQSHSKYQGKVLQMAAVAGKYLLEAMHCM</sequence>
<reference evidence="2" key="1">
    <citation type="submission" date="2017-11" db="EMBL/GenBank/DDBJ databases">
        <authorList>
            <person name="Lima N.C."/>
            <person name="Parody-Merino A.M."/>
            <person name="Battley P.F."/>
            <person name="Fidler A.E."/>
            <person name="Prosdocimi F."/>
        </authorList>
    </citation>
    <scope>NUCLEOTIDE SEQUENCE [LARGE SCALE GENOMIC DNA]</scope>
</reference>
<organism evidence="1 2">
    <name type="scientific">Limosa lapponica baueri</name>
    <dbReference type="NCBI Taxonomy" id="1758121"/>
    <lineage>
        <taxon>Eukaryota</taxon>
        <taxon>Metazoa</taxon>
        <taxon>Chordata</taxon>
        <taxon>Craniata</taxon>
        <taxon>Vertebrata</taxon>
        <taxon>Euteleostomi</taxon>
        <taxon>Archelosauria</taxon>
        <taxon>Archosauria</taxon>
        <taxon>Dinosauria</taxon>
        <taxon>Saurischia</taxon>
        <taxon>Theropoda</taxon>
        <taxon>Coelurosauria</taxon>
        <taxon>Aves</taxon>
        <taxon>Neognathae</taxon>
        <taxon>Neoaves</taxon>
        <taxon>Charadriiformes</taxon>
        <taxon>Scolopacidae</taxon>
        <taxon>Limosa</taxon>
    </lineage>
</organism>
<accession>A0A2I0UEX1</accession>